<dbReference type="GO" id="GO:0016020">
    <property type="term" value="C:membrane"/>
    <property type="evidence" value="ECO:0007669"/>
    <property type="project" value="UniProtKB-SubCell"/>
</dbReference>
<evidence type="ECO:0008006" key="9">
    <source>
        <dbReference type="Google" id="ProtNLM"/>
    </source>
</evidence>
<accession>A0AAE1SRC8</accession>
<keyword evidence="5 6" id="KW-0472">Membrane</keyword>
<dbReference type="PANTHER" id="PTHR14255">
    <property type="entry name" value="CEREBLON"/>
    <property type="match status" value="1"/>
</dbReference>
<evidence type="ECO:0000256" key="6">
    <source>
        <dbReference type="SAM" id="Phobius"/>
    </source>
</evidence>
<evidence type="ECO:0000256" key="1">
    <source>
        <dbReference type="ARBA" id="ARBA00004141"/>
    </source>
</evidence>
<evidence type="ECO:0000313" key="8">
    <source>
        <dbReference type="Proteomes" id="UP001291623"/>
    </source>
</evidence>
<evidence type="ECO:0000256" key="2">
    <source>
        <dbReference type="ARBA" id="ARBA00009142"/>
    </source>
</evidence>
<evidence type="ECO:0000256" key="5">
    <source>
        <dbReference type="ARBA" id="ARBA00023136"/>
    </source>
</evidence>
<keyword evidence="8" id="KW-1185">Reference proteome</keyword>
<evidence type="ECO:0000256" key="4">
    <source>
        <dbReference type="ARBA" id="ARBA00022989"/>
    </source>
</evidence>
<reference evidence="7" key="1">
    <citation type="submission" date="2023-12" db="EMBL/GenBank/DDBJ databases">
        <title>Genome assembly of Anisodus tanguticus.</title>
        <authorList>
            <person name="Wang Y.-J."/>
        </authorList>
    </citation>
    <scope>NUCLEOTIDE SEQUENCE</scope>
    <source>
        <strain evidence="7">KB-2021</strain>
        <tissue evidence="7">Leaf</tissue>
    </source>
</reference>
<dbReference type="InterPro" id="IPR002781">
    <property type="entry name" value="TM_pro_TauE-like"/>
</dbReference>
<comment type="similarity">
    <text evidence="2">Belongs to the 4-toluene sulfonate uptake permease (TSUP) (TC 2.A.102) family.</text>
</comment>
<dbReference type="Proteomes" id="UP001291623">
    <property type="component" value="Unassembled WGS sequence"/>
</dbReference>
<sequence length="187" mass="20413">MEERECHSYYFKSSEIPSENSQKIERPVPGLLLLRMDNTTNLNLGGEFGFFAAALGSVGGVGGGGIFVPMLTLVIGFDPKTSTAISKCMVTAGATDYYNIKQRHPTMDMPVIDYNLALLFQPMLLLGISMGVVLNVLFAEWMVPVAVGASAYQAVRLYKGSRVIMSSADAVITWEVHHHSLSYNNSQ</sequence>
<keyword evidence="4 6" id="KW-1133">Transmembrane helix</keyword>
<feature type="transmembrane region" description="Helical" evidence="6">
    <location>
        <begin position="111"/>
        <end position="132"/>
    </location>
</feature>
<evidence type="ECO:0000256" key="3">
    <source>
        <dbReference type="ARBA" id="ARBA00022692"/>
    </source>
</evidence>
<organism evidence="7 8">
    <name type="scientific">Anisodus tanguticus</name>
    <dbReference type="NCBI Taxonomy" id="243964"/>
    <lineage>
        <taxon>Eukaryota</taxon>
        <taxon>Viridiplantae</taxon>
        <taxon>Streptophyta</taxon>
        <taxon>Embryophyta</taxon>
        <taxon>Tracheophyta</taxon>
        <taxon>Spermatophyta</taxon>
        <taxon>Magnoliopsida</taxon>
        <taxon>eudicotyledons</taxon>
        <taxon>Gunneridae</taxon>
        <taxon>Pentapetalae</taxon>
        <taxon>asterids</taxon>
        <taxon>lamiids</taxon>
        <taxon>Solanales</taxon>
        <taxon>Solanaceae</taxon>
        <taxon>Solanoideae</taxon>
        <taxon>Hyoscyameae</taxon>
        <taxon>Anisodus</taxon>
    </lineage>
</organism>
<dbReference type="GO" id="GO:0016567">
    <property type="term" value="P:protein ubiquitination"/>
    <property type="evidence" value="ECO:0007669"/>
    <property type="project" value="TreeGrafter"/>
</dbReference>
<dbReference type="PANTHER" id="PTHR14255:SF48">
    <property type="entry name" value="SULFITE EXPORTER TAUE_SAFE FAMILY PROTEIN 3-LIKE"/>
    <property type="match status" value="1"/>
</dbReference>
<keyword evidence="3 6" id="KW-0812">Transmembrane</keyword>
<dbReference type="AlphaFoldDB" id="A0AAE1SRC8"/>
<dbReference type="EMBL" id="JAVYJV010000003">
    <property type="protein sequence ID" value="KAK4375434.1"/>
    <property type="molecule type" value="Genomic_DNA"/>
</dbReference>
<proteinExistence type="inferred from homology"/>
<dbReference type="Pfam" id="PF01925">
    <property type="entry name" value="TauE"/>
    <property type="match status" value="1"/>
</dbReference>
<comment type="subcellular location">
    <subcellularLocation>
        <location evidence="1">Membrane</location>
        <topology evidence="1">Multi-pass membrane protein</topology>
    </subcellularLocation>
</comment>
<gene>
    <name evidence="7" type="ORF">RND71_006111</name>
</gene>
<comment type="caution">
    <text evidence="7">The sequence shown here is derived from an EMBL/GenBank/DDBJ whole genome shotgun (WGS) entry which is preliminary data.</text>
</comment>
<name>A0AAE1SRC8_9SOLA</name>
<dbReference type="GO" id="GO:0031464">
    <property type="term" value="C:Cul4A-RING E3 ubiquitin ligase complex"/>
    <property type="evidence" value="ECO:0007669"/>
    <property type="project" value="TreeGrafter"/>
</dbReference>
<feature type="transmembrane region" description="Helical" evidence="6">
    <location>
        <begin position="48"/>
        <end position="77"/>
    </location>
</feature>
<evidence type="ECO:0000313" key="7">
    <source>
        <dbReference type="EMBL" id="KAK4375434.1"/>
    </source>
</evidence>
<protein>
    <recommendedName>
        <fullName evidence="9">Sulfite exporter TauE/SafE family protein</fullName>
    </recommendedName>
</protein>